<sequence>MLMLLLLLLVLLALHTWYECTVSAAICICICLCLFSLCMSEWVTRIGRCLAYLAHRSKDATVHPIVLSNSQSQSSAQQSGRGGWQ</sequence>
<evidence type="ECO:0000313" key="3">
    <source>
        <dbReference type="Proteomes" id="UP000799778"/>
    </source>
</evidence>
<organism evidence="2 3">
    <name type="scientific">Aaosphaeria arxii CBS 175.79</name>
    <dbReference type="NCBI Taxonomy" id="1450172"/>
    <lineage>
        <taxon>Eukaryota</taxon>
        <taxon>Fungi</taxon>
        <taxon>Dikarya</taxon>
        <taxon>Ascomycota</taxon>
        <taxon>Pezizomycotina</taxon>
        <taxon>Dothideomycetes</taxon>
        <taxon>Pleosporomycetidae</taxon>
        <taxon>Pleosporales</taxon>
        <taxon>Pleosporales incertae sedis</taxon>
        <taxon>Aaosphaeria</taxon>
    </lineage>
</organism>
<accession>A0A6A5XJE3</accession>
<keyword evidence="1" id="KW-0732">Signal</keyword>
<reference evidence="2" key="1">
    <citation type="journal article" date="2020" name="Stud. Mycol.">
        <title>101 Dothideomycetes genomes: a test case for predicting lifestyles and emergence of pathogens.</title>
        <authorList>
            <person name="Haridas S."/>
            <person name="Albert R."/>
            <person name="Binder M."/>
            <person name="Bloem J."/>
            <person name="Labutti K."/>
            <person name="Salamov A."/>
            <person name="Andreopoulos B."/>
            <person name="Baker S."/>
            <person name="Barry K."/>
            <person name="Bills G."/>
            <person name="Bluhm B."/>
            <person name="Cannon C."/>
            <person name="Castanera R."/>
            <person name="Culley D."/>
            <person name="Daum C."/>
            <person name="Ezra D."/>
            <person name="Gonzalez J."/>
            <person name="Henrissat B."/>
            <person name="Kuo A."/>
            <person name="Liang C."/>
            <person name="Lipzen A."/>
            <person name="Lutzoni F."/>
            <person name="Magnuson J."/>
            <person name="Mondo S."/>
            <person name="Nolan M."/>
            <person name="Ohm R."/>
            <person name="Pangilinan J."/>
            <person name="Park H.-J."/>
            <person name="Ramirez L."/>
            <person name="Alfaro M."/>
            <person name="Sun H."/>
            <person name="Tritt A."/>
            <person name="Yoshinaga Y."/>
            <person name="Zwiers L.-H."/>
            <person name="Turgeon B."/>
            <person name="Goodwin S."/>
            <person name="Spatafora J."/>
            <person name="Crous P."/>
            <person name="Grigoriev I."/>
        </authorList>
    </citation>
    <scope>NUCLEOTIDE SEQUENCE</scope>
    <source>
        <strain evidence="2">CBS 175.79</strain>
    </source>
</reference>
<protein>
    <recommendedName>
        <fullName evidence="4">Secreted protein</fullName>
    </recommendedName>
</protein>
<dbReference type="Proteomes" id="UP000799778">
    <property type="component" value="Unassembled WGS sequence"/>
</dbReference>
<name>A0A6A5XJE3_9PLEO</name>
<gene>
    <name evidence="2" type="ORF">BU24DRAFT_425474</name>
</gene>
<dbReference type="RefSeq" id="XP_033381209.1">
    <property type="nucleotide sequence ID" value="XM_033528747.1"/>
</dbReference>
<dbReference type="AlphaFoldDB" id="A0A6A5XJE3"/>
<feature type="chain" id="PRO_5025330054" description="Secreted protein" evidence="1">
    <location>
        <begin position="19"/>
        <end position="85"/>
    </location>
</feature>
<feature type="signal peptide" evidence="1">
    <location>
        <begin position="1"/>
        <end position="18"/>
    </location>
</feature>
<evidence type="ECO:0000313" key="2">
    <source>
        <dbReference type="EMBL" id="KAF2012870.1"/>
    </source>
</evidence>
<dbReference type="EMBL" id="ML978072">
    <property type="protein sequence ID" value="KAF2012870.1"/>
    <property type="molecule type" value="Genomic_DNA"/>
</dbReference>
<evidence type="ECO:0000256" key="1">
    <source>
        <dbReference type="SAM" id="SignalP"/>
    </source>
</evidence>
<proteinExistence type="predicted"/>
<evidence type="ECO:0008006" key="4">
    <source>
        <dbReference type="Google" id="ProtNLM"/>
    </source>
</evidence>
<dbReference type="GeneID" id="54286144"/>
<keyword evidence="3" id="KW-1185">Reference proteome</keyword>